<dbReference type="EMBL" id="PKKM01000005">
    <property type="protein sequence ID" value="PKY64765.1"/>
    <property type="molecule type" value="Genomic_DNA"/>
</dbReference>
<accession>A0A2I1I0X2</accession>
<evidence type="ECO:0000313" key="3">
    <source>
        <dbReference type="Proteomes" id="UP000234198"/>
    </source>
</evidence>
<gene>
    <name evidence="2" type="ORF">CYJ22_04860</name>
</gene>
<proteinExistence type="predicted"/>
<name>A0A2I1I0X2_9ACTO</name>
<keyword evidence="1" id="KW-0472">Membrane</keyword>
<reference evidence="2 3" key="1">
    <citation type="submission" date="2017-12" db="EMBL/GenBank/DDBJ databases">
        <title>Phylogenetic diversity of female urinary microbiome.</title>
        <authorList>
            <person name="Thomas-White K."/>
            <person name="Wolfe A.J."/>
        </authorList>
    </citation>
    <scope>NUCLEOTIDE SEQUENCE [LARGE SCALE GENOMIC DNA]</scope>
    <source>
        <strain evidence="2 3">UMB0018</strain>
    </source>
</reference>
<comment type="caution">
    <text evidence="2">The sequence shown here is derived from an EMBL/GenBank/DDBJ whole genome shotgun (WGS) entry which is preliminary data.</text>
</comment>
<sequence length="370" mass="41150">MAGLLLFLATPAWFAMASAVELPQSLVWPPWYAWAASIAGIVVWVRGWMLRRLARENMRRAAEEWGGLEKRHLEVEHAFLPLLGAGRYDRGLTARLEAARYERDSLRARIAAEASIPFLASLSAATARETAMIVGDFHALMDAHAAMMAACDLFELTPAWRRVWDNELGPVFEDLTVVETITQTVQRRSKEPMVLSMASSLILWLDEQRLAVNDLGASLERAQMDPADALTQLDRIADEARVRLVRLIEAALGADTSMIGQRRYKRWRKGAGEKLRTNETRYLGAYRIAGVTYTYNPGQAIRLTANSAGINLKGSAAHSTALFTAFGAQLYVPPAYLHRYLVWDGTSRYGPSQANYLTSAANLGPRGRTR</sequence>
<keyword evidence="1" id="KW-0812">Transmembrane</keyword>
<feature type="transmembrane region" description="Helical" evidence="1">
    <location>
        <begin position="29"/>
        <end position="50"/>
    </location>
</feature>
<keyword evidence="1" id="KW-1133">Transmembrane helix</keyword>
<protein>
    <submittedName>
        <fullName evidence="2">DUF5129 domain-containing protein</fullName>
    </submittedName>
</protein>
<dbReference type="AlphaFoldDB" id="A0A2I1I0X2"/>
<organism evidence="2 3">
    <name type="scientific">Schaalia odontolytica</name>
    <dbReference type="NCBI Taxonomy" id="1660"/>
    <lineage>
        <taxon>Bacteria</taxon>
        <taxon>Bacillati</taxon>
        <taxon>Actinomycetota</taxon>
        <taxon>Actinomycetes</taxon>
        <taxon>Actinomycetales</taxon>
        <taxon>Actinomycetaceae</taxon>
        <taxon>Schaalia</taxon>
    </lineage>
</organism>
<dbReference type="Proteomes" id="UP000234198">
    <property type="component" value="Unassembled WGS sequence"/>
</dbReference>
<evidence type="ECO:0000313" key="2">
    <source>
        <dbReference type="EMBL" id="PKY64765.1"/>
    </source>
</evidence>
<evidence type="ECO:0000256" key="1">
    <source>
        <dbReference type="SAM" id="Phobius"/>
    </source>
</evidence>